<name>A0A183HUR8_9BILA</name>
<dbReference type="EMBL" id="UZAJ01015962">
    <property type="protein sequence ID" value="VDO74920.1"/>
    <property type="molecule type" value="Genomic_DNA"/>
</dbReference>
<organism evidence="3">
    <name type="scientific">Onchocerca flexuosa</name>
    <dbReference type="NCBI Taxonomy" id="387005"/>
    <lineage>
        <taxon>Eukaryota</taxon>
        <taxon>Metazoa</taxon>
        <taxon>Ecdysozoa</taxon>
        <taxon>Nematoda</taxon>
        <taxon>Chromadorea</taxon>
        <taxon>Rhabditida</taxon>
        <taxon>Spirurina</taxon>
        <taxon>Spiruromorpha</taxon>
        <taxon>Filarioidea</taxon>
        <taxon>Onchocercidae</taxon>
        <taxon>Onchocerca</taxon>
    </lineage>
</organism>
<evidence type="ECO:0000313" key="3">
    <source>
        <dbReference type="WBParaSite" id="OFLC_0001123001-mRNA-1"/>
    </source>
</evidence>
<proteinExistence type="predicted"/>
<dbReference type="Proteomes" id="UP000267606">
    <property type="component" value="Unassembled WGS sequence"/>
</dbReference>
<sequence>MNLDIDKNYAKALFQVKLINFFFNSIKYF</sequence>
<evidence type="ECO:0000313" key="1">
    <source>
        <dbReference type="EMBL" id="VDO74920.1"/>
    </source>
</evidence>
<evidence type="ECO:0000313" key="2">
    <source>
        <dbReference type="Proteomes" id="UP000267606"/>
    </source>
</evidence>
<reference evidence="3" key="1">
    <citation type="submission" date="2016-06" db="UniProtKB">
        <authorList>
            <consortium name="WormBaseParasite"/>
        </authorList>
    </citation>
    <scope>IDENTIFICATION</scope>
</reference>
<dbReference type="WBParaSite" id="OFLC_0001123001-mRNA-1">
    <property type="protein sequence ID" value="OFLC_0001123001-mRNA-1"/>
    <property type="gene ID" value="OFLC_0001123001"/>
</dbReference>
<keyword evidence="2" id="KW-1185">Reference proteome</keyword>
<gene>
    <name evidence="1" type="ORF">OFLC_LOCUS11232</name>
</gene>
<dbReference type="AlphaFoldDB" id="A0A183HUR8"/>
<accession>A0A183HUR8</accession>
<protein>
    <submittedName>
        <fullName evidence="3">NADH dehydrogenase subunit 4L</fullName>
    </submittedName>
</protein>
<reference evidence="1 2" key="2">
    <citation type="submission" date="2018-11" db="EMBL/GenBank/DDBJ databases">
        <authorList>
            <consortium name="Pathogen Informatics"/>
        </authorList>
    </citation>
    <scope>NUCLEOTIDE SEQUENCE [LARGE SCALE GENOMIC DNA]</scope>
</reference>